<keyword evidence="1" id="KW-1133">Transmembrane helix</keyword>
<feature type="transmembrane region" description="Helical" evidence="1">
    <location>
        <begin position="6"/>
        <end position="30"/>
    </location>
</feature>
<name>A0A3A1QT06_9BACI</name>
<accession>A0A3A1QT06</accession>
<evidence type="ECO:0000313" key="2">
    <source>
        <dbReference type="EMBL" id="RIW30717.1"/>
    </source>
</evidence>
<dbReference type="AlphaFoldDB" id="A0A3A1QT06"/>
<evidence type="ECO:0000313" key="3">
    <source>
        <dbReference type="Proteomes" id="UP000265801"/>
    </source>
</evidence>
<comment type="caution">
    <text evidence="2">The sequence shown here is derived from an EMBL/GenBank/DDBJ whole genome shotgun (WGS) entry which is preliminary data.</text>
</comment>
<dbReference type="EMBL" id="QXIR01000025">
    <property type="protein sequence ID" value="RIW30717.1"/>
    <property type="molecule type" value="Genomic_DNA"/>
</dbReference>
<gene>
    <name evidence="2" type="ORF">D3H55_16435</name>
</gene>
<organism evidence="2 3">
    <name type="scientific">Bacillus salacetis</name>
    <dbReference type="NCBI Taxonomy" id="2315464"/>
    <lineage>
        <taxon>Bacteria</taxon>
        <taxon>Bacillati</taxon>
        <taxon>Bacillota</taxon>
        <taxon>Bacilli</taxon>
        <taxon>Bacillales</taxon>
        <taxon>Bacillaceae</taxon>
        <taxon>Bacillus</taxon>
    </lineage>
</organism>
<reference evidence="2 3" key="1">
    <citation type="submission" date="2018-09" db="EMBL/GenBank/DDBJ databases">
        <title>Bacillus saliacetes sp. nov., isolated from Thai shrimp paste (Ka-pi).</title>
        <authorList>
            <person name="Daroonpunt R."/>
            <person name="Tanasupawat S."/>
            <person name="Yiamsombut S."/>
        </authorList>
    </citation>
    <scope>NUCLEOTIDE SEQUENCE [LARGE SCALE GENOMIC DNA]</scope>
    <source>
        <strain evidence="2 3">SKP7-4</strain>
    </source>
</reference>
<keyword evidence="1" id="KW-0472">Membrane</keyword>
<evidence type="ECO:0000256" key="1">
    <source>
        <dbReference type="SAM" id="Phobius"/>
    </source>
</evidence>
<dbReference type="Proteomes" id="UP000265801">
    <property type="component" value="Unassembled WGS sequence"/>
</dbReference>
<keyword evidence="3" id="KW-1185">Reference proteome</keyword>
<proteinExistence type="predicted"/>
<protein>
    <submittedName>
        <fullName evidence="2">Uncharacterized protein</fullName>
    </submittedName>
</protein>
<keyword evidence="1" id="KW-0812">Transmembrane</keyword>
<sequence>MDFALFLFKALFVNFVAIQCELQLISWYIVVKTPVRRKEKSCSFFSRVKPLYTGEKSGTWDFSESSNICENSLI</sequence>